<keyword evidence="11" id="KW-1185">Reference proteome</keyword>
<dbReference type="KEGG" id="srub:C2R22_05315"/>
<dbReference type="InterPro" id="IPR050980">
    <property type="entry name" value="2C_sensor_his_kinase"/>
</dbReference>
<dbReference type="Pfam" id="PF08448">
    <property type="entry name" value="PAS_4"/>
    <property type="match status" value="1"/>
</dbReference>
<comment type="catalytic activity">
    <reaction evidence="1">
        <text>ATP + protein L-histidine = ADP + protein N-phospho-L-histidine.</text>
        <dbReference type="EC" id="2.7.13.3"/>
    </reaction>
</comment>
<dbReference type="AlphaFoldDB" id="A0A2I8VGU8"/>
<dbReference type="InterPro" id="IPR013656">
    <property type="entry name" value="PAS_4"/>
</dbReference>
<evidence type="ECO:0000313" key="11">
    <source>
        <dbReference type="Proteomes" id="UP000236584"/>
    </source>
</evidence>
<keyword evidence="4" id="KW-0547">Nucleotide-binding</keyword>
<dbReference type="GO" id="GO:0004673">
    <property type="term" value="F:protein histidine kinase activity"/>
    <property type="evidence" value="ECO:0007669"/>
    <property type="project" value="UniProtKB-EC"/>
</dbReference>
<dbReference type="SUPFAM" id="SSF55874">
    <property type="entry name" value="ATPase domain of HSP90 chaperone/DNA topoisomerase II/histidine kinase"/>
    <property type="match status" value="1"/>
</dbReference>
<evidence type="ECO:0000256" key="7">
    <source>
        <dbReference type="SAM" id="MobiDB-lite"/>
    </source>
</evidence>
<dbReference type="Proteomes" id="UP000236584">
    <property type="component" value="Chromosome"/>
</dbReference>
<dbReference type="InterPro" id="IPR036890">
    <property type="entry name" value="HATPase_C_sf"/>
</dbReference>
<feature type="domain" description="Histidine kinase/HSP90-like ATPase" evidence="8">
    <location>
        <begin position="390"/>
        <end position="442"/>
    </location>
</feature>
<dbReference type="SUPFAM" id="SSF55785">
    <property type="entry name" value="PYP-like sensor domain (PAS domain)"/>
    <property type="match status" value="1"/>
</dbReference>
<dbReference type="Gene3D" id="3.30.565.10">
    <property type="entry name" value="Histidine kinase-like ATPase, C-terminal domain"/>
    <property type="match status" value="1"/>
</dbReference>
<protein>
    <recommendedName>
        <fullName evidence="2">histidine kinase</fullName>
        <ecNumber evidence="2">2.7.13.3</ecNumber>
    </recommendedName>
</protein>
<feature type="region of interest" description="Disordered" evidence="7">
    <location>
        <begin position="121"/>
        <end position="163"/>
    </location>
</feature>
<keyword evidence="5" id="KW-0418">Kinase</keyword>
<evidence type="ECO:0000256" key="3">
    <source>
        <dbReference type="ARBA" id="ARBA00022679"/>
    </source>
</evidence>
<dbReference type="PANTHER" id="PTHR44936:SF10">
    <property type="entry name" value="SENSOR PROTEIN RSTB"/>
    <property type="match status" value="1"/>
</dbReference>
<dbReference type="Gene3D" id="3.30.450.20">
    <property type="entry name" value="PAS domain"/>
    <property type="match status" value="1"/>
</dbReference>
<dbReference type="EC" id="2.7.13.3" evidence="2"/>
<evidence type="ECO:0000259" key="9">
    <source>
        <dbReference type="Pfam" id="PF08448"/>
    </source>
</evidence>
<evidence type="ECO:0000256" key="1">
    <source>
        <dbReference type="ARBA" id="ARBA00000085"/>
    </source>
</evidence>
<reference evidence="10 11" key="1">
    <citation type="submission" date="2018-01" db="EMBL/GenBank/DDBJ databases">
        <title>Complete genome sequence of Salinigranum rubrum GX10T, an extremely halophilic archaeon isolated from a marine solar saltern.</title>
        <authorList>
            <person name="Han S."/>
        </authorList>
    </citation>
    <scope>NUCLEOTIDE SEQUENCE [LARGE SCALE GENOMIC DNA]</scope>
    <source>
        <strain evidence="10 11">GX10</strain>
    </source>
</reference>
<sequence>MFPSTRQGVLLYVSDRNGRATAFDGGAARVLTRSAEALTAENVPVADCAVIDAAVLDPDPPTWLDAFPGDVYVLAASDTKFPDWVTSADLSVLDPSLVTLLTGSVGGRSGTHLDDEVRTDTWDGAQFDGGDAASDYGETVRDGSVGPSPATESGGGEGDADDSFEPLSVIPFPVALLDGDGVIRFVNRAWVEFGRENGRNRIESDVGVNYFEVCEGLDDAFASAATKAIERVLAGEIDGERVEYPCHGGGERRWYSMAVIPAGGDGPVEVALVHQDISQYRQHINVLDRVLRHNLRNKANIILGHAAALASDRDDETATAATTIGAAARELLSLSEQARRYREVSTDDRPTTPIDVVSVVSEVAERLSRKHSRAVIETSLPVAAVVQATQSLSLVVHEVIENAIVHNDRPQPWVRVEVVRVHEGGDERVSIRVADDGPGIPPRTDGSSPAG</sequence>
<dbReference type="PANTHER" id="PTHR44936">
    <property type="entry name" value="SENSOR PROTEIN CREC"/>
    <property type="match status" value="1"/>
</dbReference>
<evidence type="ECO:0000256" key="6">
    <source>
        <dbReference type="ARBA" id="ARBA00022840"/>
    </source>
</evidence>
<evidence type="ECO:0000256" key="5">
    <source>
        <dbReference type="ARBA" id="ARBA00022777"/>
    </source>
</evidence>
<keyword evidence="3" id="KW-0808">Transferase</keyword>
<dbReference type="GO" id="GO:0005524">
    <property type="term" value="F:ATP binding"/>
    <property type="evidence" value="ECO:0007669"/>
    <property type="project" value="UniProtKB-KW"/>
</dbReference>
<dbReference type="OrthoDB" id="230688at2157"/>
<gene>
    <name evidence="10" type="ORF">C2R22_05315</name>
</gene>
<feature type="domain" description="PAS fold-4" evidence="9">
    <location>
        <begin position="168"/>
        <end position="279"/>
    </location>
</feature>
<dbReference type="InterPro" id="IPR003594">
    <property type="entry name" value="HATPase_dom"/>
</dbReference>
<dbReference type="Pfam" id="PF02518">
    <property type="entry name" value="HATPase_c"/>
    <property type="match status" value="1"/>
</dbReference>
<proteinExistence type="predicted"/>
<evidence type="ECO:0000256" key="4">
    <source>
        <dbReference type="ARBA" id="ARBA00022741"/>
    </source>
</evidence>
<name>A0A2I8VGU8_9EURY</name>
<evidence type="ECO:0000256" key="2">
    <source>
        <dbReference type="ARBA" id="ARBA00012438"/>
    </source>
</evidence>
<dbReference type="InterPro" id="IPR035965">
    <property type="entry name" value="PAS-like_dom_sf"/>
</dbReference>
<organism evidence="10 11">
    <name type="scientific">Salinigranum rubrum</name>
    <dbReference type="NCBI Taxonomy" id="755307"/>
    <lineage>
        <taxon>Archaea</taxon>
        <taxon>Methanobacteriati</taxon>
        <taxon>Methanobacteriota</taxon>
        <taxon>Stenosarchaea group</taxon>
        <taxon>Halobacteria</taxon>
        <taxon>Halobacteriales</taxon>
        <taxon>Haloferacaceae</taxon>
        <taxon>Salinigranum</taxon>
    </lineage>
</organism>
<evidence type="ECO:0000259" key="8">
    <source>
        <dbReference type="Pfam" id="PF02518"/>
    </source>
</evidence>
<dbReference type="RefSeq" id="WP_103424836.1">
    <property type="nucleotide sequence ID" value="NZ_CP026309.1"/>
</dbReference>
<accession>A0A2I8VGU8</accession>
<evidence type="ECO:0000313" key="10">
    <source>
        <dbReference type="EMBL" id="AUV81148.1"/>
    </source>
</evidence>
<keyword evidence="6" id="KW-0067">ATP-binding</keyword>
<feature type="region of interest" description="Disordered" evidence="7">
    <location>
        <begin position="432"/>
        <end position="451"/>
    </location>
</feature>
<dbReference type="EMBL" id="CP026309">
    <property type="protein sequence ID" value="AUV81148.1"/>
    <property type="molecule type" value="Genomic_DNA"/>
</dbReference>
<dbReference type="GeneID" id="35591487"/>